<accession>A0AAV2HFA0</accession>
<keyword evidence="1" id="KW-0812">Transmembrane</keyword>
<feature type="transmembrane region" description="Helical" evidence="1">
    <location>
        <begin position="78"/>
        <end position="97"/>
    </location>
</feature>
<keyword evidence="4" id="KW-1185">Reference proteome</keyword>
<dbReference type="AlphaFoldDB" id="A0AAV2HFA0"/>
<protein>
    <recommendedName>
        <fullName evidence="5">Claudin</fullName>
    </recommendedName>
</protein>
<evidence type="ECO:0000313" key="4">
    <source>
        <dbReference type="Proteomes" id="UP001497497"/>
    </source>
</evidence>
<organism evidence="3 4">
    <name type="scientific">Lymnaea stagnalis</name>
    <name type="common">Great pond snail</name>
    <name type="synonym">Helix stagnalis</name>
    <dbReference type="NCBI Taxonomy" id="6523"/>
    <lineage>
        <taxon>Eukaryota</taxon>
        <taxon>Metazoa</taxon>
        <taxon>Spiralia</taxon>
        <taxon>Lophotrochozoa</taxon>
        <taxon>Mollusca</taxon>
        <taxon>Gastropoda</taxon>
        <taxon>Heterobranchia</taxon>
        <taxon>Euthyneura</taxon>
        <taxon>Panpulmonata</taxon>
        <taxon>Hygrophila</taxon>
        <taxon>Lymnaeoidea</taxon>
        <taxon>Lymnaeidae</taxon>
        <taxon>Lymnaea</taxon>
    </lineage>
</organism>
<sequence>MAEPAMIKSVSALALLGLASGCGLTLASLVSSTWMTLEDGTRVGLFSTCIANHCDRINFTQGDTGAEKHFRFKVVRGLLVSGLITGVCGFITALGFVVDAVRSKGVSSLTLLRASMVLNPIAGCITIIGAVVFASTIYIRALQLSATKLDYSFGLAVAGGGTSIISAMLVYTGGPRKVTIAFRDAVSSRRAILLASVPQPPAYSSPLQHVVGPPPPYDLQKSLVPPAYDDAPLLPPPYYSIFDQRNLAPP</sequence>
<dbReference type="Proteomes" id="UP001497497">
    <property type="component" value="Unassembled WGS sequence"/>
</dbReference>
<feature type="chain" id="PRO_5043718687" description="Claudin" evidence="2">
    <location>
        <begin position="28"/>
        <end position="250"/>
    </location>
</feature>
<evidence type="ECO:0000313" key="3">
    <source>
        <dbReference type="EMBL" id="CAL1532053.1"/>
    </source>
</evidence>
<dbReference type="EMBL" id="CAXITT010000104">
    <property type="protein sequence ID" value="CAL1532053.1"/>
    <property type="molecule type" value="Genomic_DNA"/>
</dbReference>
<dbReference type="Gene3D" id="1.20.140.150">
    <property type="match status" value="1"/>
</dbReference>
<comment type="caution">
    <text evidence="3">The sequence shown here is derived from an EMBL/GenBank/DDBJ whole genome shotgun (WGS) entry which is preliminary data.</text>
</comment>
<gene>
    <name evidence="3" type="ORF">GSLYS_00006132001</name>
</gene>
<name>A0AAV2HFA0_LYMST</name>
<keyword evidence="1" id="KW-1133">Transmembrane helix</keyword>
<evidence type="ECO:0008006" key="5">
    <source>
        <dbReference type="Google" id="ProtNLM"/>
    </source>
</evidence>
<feature type="transmembrane region" description="Helical" evidence="1">
    <location>
        <begin position="151"/>
        <end position="171"/>
    </location>
</feature>
<reference evidence="3 4" key="1">
    <citation type="submission" date="2024-04" db="EMBL/GenBank/DDBJ databases">
        <authorList>
            <consortium name="Genoscope - CEA"/>
            <person name="William W."/>
        </authorList>
    </citation>
    <scope>NUCLEOTIDE SEQUENCE [LARGE SCALE GENOMIC DNA]</scope>
</reference>
<feature type="signal peptide" evidence="2">
    <location>
        <begin position="1"/>
        <end position="27"/>
    </location>
</feature>
<proteinExistence type="predicted"/>
<keyword evidence="1" id="KW-0472">Membrane</keyword>
<evidence type="ECO:0000256" key="2">
    <source>
        <dbReference type="SAM" id="SignalP"/>
    </source>
</evidence>
<keyword evidence="2" id="KW-0732">Signal</keyword>
<feature type="transmembrane region" description="Helical" evidence="1">
    <location>
        <begin position="117"/>
        <end position="139"/>
    </location>
</feature>
<evidence type="ECO:0000256" key="1">
    <source>
        <dbReference type="SAM" id="Phobius"/>
    </source>
</evidence>